<evidence type="ECO:0000259" key="6">
    <source>
        <dbReference type="Pfam" id="PF13458"/>
    </source>
</evidence>
<feature type="signal peptide" evidence="5">
    <location>
        <begin position="1"/>
        <end position="29"/>
    </location>
</feature>
<dbReference type="PANTHER" id="PTHR47235:SF1">
    <property type="entry name" value="BLR6548 PROTEIN"/>
    <property type="match status" value="1"/>
</dbReference>
<gene>
    <name evidence="7" type="ORF">AUP43_10800</name>
</gene>
<dbReference type="PANTHER" id="PTHR47235">
    <property type="entry name" value="BLR6548 PROTEIN"/>
    <property type="match status" value="1"/>
</dbReference>
<keyword evidence="4" id="KW-0029">Amino-acid transport</keyword>
<evidence type="ECO:0000256" key="2">
    <source>
        <dbReference type="ARBA" id="ARBA00022448"/>
    </source>
</evidence>
<dbReference type="GO" id="GO:0006865">
    <property type="term" value="P:amino acid transport"/>
    <property type="evidence" value="ECO:0007669"/>
    <property type="project" value="UniProtKB-KW"/>
</dbReference>
<dbReference type="SUPFAM" id="SSF53822">
    <property type="entry name" value="Periplasmic binding protein-like I"/>
    <property type="match status" value="1"/>
</dbReference>
<comment type="caution">
    <text evidence="7">The sequence shown here is derived from an EMBL/GenBank/DDBJ whole genome shotgun (WGS) entry which is preliminary data.</text>
</comment>
<dbReference type="InterPro" id="IPR028082">
    <property type="entry name" value="Peripla_BP_I"/>
</dbReference>
<evidence type="ECO:0000313" key="7">
    <source>
        <dbReference type="EMBL" id="KZD06404.1"/>
    </source>
</evidence>
<dbReference type="CDD" id="cd19978">
    <property type="entry name" value="PBP1_ABC_ligand_binding-like"/>
    <property type="match status" value="1"/>
</dbReference>
<keyword evidence="2" id="KW-0813">Transport</keyword>
<keyword evidence="8" id="KW-1185">Reference proteome</keyword>
<evidence type="ECO:0000256" key="5">
    <source>
        <dbReference type="SAM" id="SignalP"/>
    </source>
</evidence>
<dbReference type="Pfam" id="PF13458">
    <property type="entry name" value="Peripla_BP_6"/>
    <property type="match status" value="1"/>
</dbReference>
<dbReference type="InterPro" id="IPR028081">
    <property type="entry name" value="Leu-bd"/>
</dbReference>
<dbReference type="Gene3D" id="3.40.50.2300">
    <property type="match status" value="2"/>
</dbReference>
<evidence type="ECO:0000313" key="8">
    <source>
        <dbReference type="Proteomes" id="UP000076400"/>
    </source>
</evidence>
<feature type="chain" id="PRO_5007602112" evidence="5">
    <location>
        <begin position="30"/>
        <end position="396"/>
    </location>
</feature>
<dbReference type="PRINTS" id="PR00337">
    <property type="entry name" value="LEUILEVALBP"/>
</dbReference>
<accession>A0A154VYJ5</accession>
<feature type="domain" description="Leucine-binding protein" evidence="6">
    <location>
        <begin position="39"/>
        <end position="383"/>
    </location>
</feature>
<name>A0A154VYJ5_9PROT</name>
<dbReference type="Proteomes" id="UP000076400">
    <property type="component" value="Unassembled WGS sequence"/>
</dbReference>
<dbReference type="OrthoDB" id="9802022at2"/>
<comment type="similarity">
    <text evidence="1">Belongs to the leucine-binding protein family.</text>
</comment>
<reference evidence="7 8" key="1">
    <citation type="submission" date="2015-12" db="EMBL/GenBank/DDBJ databases">
        <title>Genome sequence of Oceanibaculum pacificum MCCC 1A02656.</title>
        <authorList>
            <person name="Lu L."/>
            <person name="Lai Q."/>
            <person name="Shao Z."/>
            <person name="Qian P."/>
        </authorList>
    </citation>
    <scope>NUCLEOTIDE SEQUENCE [LARGE SCALE GENOMIC DNA]</scope>
    <source>
        <strain evidence="7 8">MCCC 1A02656</strain>
    </source>
</reference>
<sequence length="396" mass="41493">MRLSKIAMPKIALAAGLWVGLVASMPVLAQESGVTADKIVLGQSAALEGPASALGQGMRQGLLAAFKQANDAGGVKGRQIELISYDDGYRPDLALQNTRKLIATDGVFALVGAVGTPTTVAAQPIATNFKIPFVGAFTGAGFLRDPALKNVVNIRASYDQETEAWIEHLTKDVDAKRIAILYQDDSFGRAGLSGVKKAMEKRSLRLVAEGSYYRNTTAVKTALLAIRKAKADAVVIVGTYKPVAEFIKLSRSLNMDPVFVNISFVGADALAAELGSAGSGVVVSQVVPDPTDASLPLVADFQAALKALDPEAKPGFISLEGYMVGRLMVKALDAIKGDISREALLDVIQSTGSFDLGGVTLNFGPDDNQGMDRVFMTVIQDDGSFKAVTSLAGVGG</sequence>
<dbReference type="InterPro" id="IPR000709">
    <property type="entry name" value="Leu_Ile_Val-bd"/>
</dbReference>
<dbReference type="STRING" id="580166.AUP43_10800"/>
<evidence type="ECO:0000256" key="1">
    <source>
        <dbReference type="ARBA" id="ARBA00010062"/>
    </source>
</evidence>
<organism evidence="7 8">
    <name type="scientific">Oceanibaculum pacificum</name>
    <dbReference type="NCBI Taxonomy" id="580166"/>
    <lineage>
        <taxon>Bacteria</taxon>
        <taxon>Pseudomonadati</taxon>
        <taxon>Pseudomonadota</taxon>
        <taxon>Alphaproteobacteria</taxon>
        <taxon>Rhodospirillales</taxon>
        <taxon>Oceanibaculaceae</taxon>
        <taxon>Oceanibaculum</taxon>
    </lineage>
</organism>
<protein>
    <submittedName>
        <fullName evidence="7">ABC transporter substrate-binding protein</fullName>
    </submittedName>
</protein>
<dbReference type="RefSeq" id="WP_067557489.1">
    <property type="nucleotide sequence ID" value="NZ_LPXN01000122.1"/>
</dbReference>
<evidence type="ECO:0000256" key="4">
    <source>
        <dbReference type="ARBA" id="ARBA00022970"/>
    </source>
</evidence>
<dbReference type="AlphaFoldDB" id="A0A154VYJ5"/>
<proteinExistence type="inferred from homology"/>
<keyword evidence="3 5" id="KW-0732">Signal</keyword>
<evidence type="ECO:0000256" key="3">
    <source>
        <dbReference type="ARBA" id="ARBA00022729"/>
    </source>
</evidence>
<dbReference type="EMBL" id="LPXN01000122">
    <property type="protein sequence ID" value="KZD06404.1"/>
    <property type="molecule type" value="Genomic_DNA"/>
</dbReference>